<keyword evidence="8" id="KW-1185">Reference proteome</keyword>
<dbReference type="GO" id="GO:0071944">
    <property type="term" value="C:cell periphery"/>
    <property type="evidence" value="ECO:0007669"/>
    <property type="project" value="UniProtKB-ARBA"/>
</dbReference>
<comment type="subcellular location">
    <subcellularLocation>
        <location evidence="1">Membrane</location>
        <topology evidence="1">Single-pass membrane protein</topology>
    </subcellularLocation>
</comment>
<dbReference type="PANTHER" id="PTHR15549">
    <property type="entry name" value="PAIRED IMMUNOGLOBULIN-LIKE TYPE 2 RECEPTOR"/>
    <property type="match status" value="1"/>
</dbReference>
<feature type="region of interest" description="Disordered" evidence="5">
    <location>
        <begin position="157"/>
        <end position="185"/>
    </location>
</feature>
<feature type="transmembrane region" description="Helical" evidence="6">
    <location>
        <begin position="70"/>
        <end position="93"/>
    </location>
</feature>
<dbReference type="Proteomes" id="UP001175353">
    <property type="component" value="Unassembled WGS sequence"/>
</dbReference>
<evidence type="ECO:0000256" key="2">
    <source>
        <dbReference type="ARBA" id="ARBA00022692"/>
    </source>
</evidence>
<feature type="compositionally biased region" description="Low complexity" evidence="5">
    <location>
        <begin position="108"/>
        <end position="118"/>
    </location>
</feature>
<feature type="region of interest" description="Disordered" evidence="5">
    <location>
        <begin position="108"/>
        <end position="135"/>
    </location>
</feature>
<dbReference type="AlphaFoldDB" id="A0AAN6JZT6"/>
<feature type="region of interest" description="Disordered" evidence="5">
    <location>
        <begin position="45"/>
        <end position="64"/>
    </location>
</feature>
<keyword evidence="3 6" id="KW-1133">Transmembrane helix</keyword>
<dbReference type="InterPro" id="IPR051694">
    <property type="entry name" value="Immunoregulatory_rcpt-like"/>
</dbReference>
<evidence type="ECO:0000313" key="8">
    <source>
        <dbReference type="Proteomes" id="UP001175353"/>
    </source>
</evidence>
<gene>
    <name evidence="7" type="ORF">LTR91_021119</name>
</gene>
<name>A0AAN6JZT6_9PEZI</name>
<accession>A0AAN6JZT6</accession>
<evidence type="ECO:0000256" key="6">
    <source>
        <dbReference type="SAM" id="Phobius"/>
    </source>
</evidence>
<protein>
    <recommendedName>
        <fullName evidence="9">Mid2 domain-containing protein</fullName>
    </recommendedName>
</protein>
<reference evidence="7" key="1">
    <citation type="submission" date="2023-06" db="EMBL/GenBank/DDBJ databases">
        <title>Black Yeasts Isolated from many extreme environments.</title>
        <authorList>
            <person name="Coleine C."/>
            <person name="Stajich J.E."/>
            <person name="Selbmann L."/>
        </authorList>
    </citation>
    <scope>NUCLEOTIDE SEQUENCE</scope>
    <source>
        <strain evidence="7">CCFEE 5200</strain>
    </source>
</reference>
<organism evidence="7 8">
    <name type="scientific">Friedmanniomyces endolithicus</name>
    <dbReference type="NCBI Taxonomy" id="329885"/>
    <lineage>
        <taxon>Eukaryota</taxon>
        <taxon>Fungi</taxon>
        <taxon>Dikarya</taxon>
        <taxon>Ascomycota</taxon>
        <taxon>Pezizomycotina</taxon>
        <taxon>Dothideomycetes</taxon>
        <taxon>Dothideomycetidae</taxon>
        <taxon>Mycosphaerellales</taxon>
        <taxon>Teratosphaeriaceae</taxon>
        <taxon>Friedmanniomyces</taxon>
    </lineage>
</organism>
<feature type="compositionally biased region" description="Polar residues" evidence="5">
    <location>
        <begin position="54"/>
        <end position="64"/>
    </location>
</feature>
<evidence type="ECO:0008006" key="9">
    <source>
        <dbReference type="Google" id="ProtNLM"/>
    </source>
</evidence>
<evidence type="ECO:0000256" key="1">
    <source>
        <dbReference type="ARBA" id="ARBA00004167"/>
    </source>
</evidence>
<keyword evidence="2 6" id="KW-0812">Transmembrane</keyword>
<dbReference type="GO" id="GO:0016020">
    <property type="term" value="C:membrane"/>
    <property type="evidence" value="ECO:0007669"/>
    <property type="project" value="UniProtKB-SubCell"/>
</dbReference>
<evidence type="ECO:0000256" key="3">
    <source>
        <dbReference type="ARBA" id="ARBA00022989"/>
    </source>
</evidence>
<dbReference type="EMBL" id="JAUJLE010000366">
    <property type="protein sequence ID" value="KAK0958904.1"/>
    <property type="molecule type" value="Genomic_DNA"/>
</dbReference>
<dbReference type="PANTHER" id="PTHR15549:SF33">
    <property type="entry name" value="MEMBRANE PROTEIN WSC4, PUTATIVE (AFU_ORTHOLOGUE AFUA_5G09020)-RELATED"/>
    <property type="match status" value="1"/>
</dbReference>
<proteinExistence type="predicted"/>
<evidence type="ECO:0000313" key="7">
    <source>
        <dbReference type="EMBL" id="KAK0958904.1"/>
    </source>
</evidence>
<comment type="caution">
    <text evidence="7">The sequence shown here is derived from an EMBL/GenBank/DDBJ whole genome shotgun (WGS) entry which is preliminary data.</text>
</comment>
<sequence length="185" mass="20103">MERYLQPVGVLRQQRLRRQSAFEVLLRHPTSKLDTQINARTSIAATSSSTSIAPGNQENTNNGPSTGAKAGIGAACGAVGLAALIGIIVWFLWRKGRATKVDAKARWQQEQQQEQQQQMLQTQKSSPPYGHASPQYGGGAYCNAPWATLNTSLPQEMAAQSPAELPPMETVRGELVADVPHENRK</sequence>
<evidence type="ECO:0000256" key="4">
    <source>
        <dbReference type="ARBA" id="ARBA00023136"/>
    </source>
</evidence>
<evidence type="ECO:0000256" key="5">
    <source>
        <dbReference type="SAM" id="MobiDB-lite"/>
    </source>
</evidence>
<keyword evidence="4 6" id="KW-0472">Membrane</keyword>